<accession>A0A2P2DVT2</accession>
<comment type="caution">
    <text evidence="1">The sequence shown here is derived from an EMBL/GenBank/DDBJ whole genome shotgun (WGS) entry which is preliminary data.</text>
</comment>
<dbReference type="EMBL" id="BFBB01000002">
    <property type="protein sequence ID" value="GBF48749.1"/>
    <property type="molecule type" value="Genomic_DNA"/>
</dbReference>
<dbReference type="RefSeq" id="WP_108972899.1">
    <property type="nucleotide sequence ID" value="NZ_BFBB01000002.1"/>
</dbReference>
<gene>
    <name evidence="1" type="ORF">LPTSP4_02490</name>
</gene>
<dbReference type="OrthoDB" id="345246at2"/>
<keyword evidence="2" id="KW-1185">Reference proteome</keyword>
<reference evidence="1 2" key="1">
    <citation type="submission" date="2018-02" db="EMBL/GenBank/DDBJ databases">
        <title>Novel Leptospira species isolated from soil and water in Japan.</title>
        <authorList>
            <person name="Nakao R."/>
            <person name="Masuzawa T."/>
        </authorList>
    </citation>
    <scope>NUCLEOTIDE SEQUENCE [LARGE SCALE GENOMIC DNA]</scope>
    <source>
        <strain evidence="1 2">YH101</strain>
    </source>
</reference>
<organism evidence="1 2">
    <name type="scientific">Leptospira ryugenii</name>
    <dbReference type="NCBI Taxonomy" id="1917863"/>
    <lineage>
        <taxon>Bacteria</taxon>
        <taxon>Pseudomonadati</taxon>
        <taxon>Spirochaetota</taxon>
        <taxon>Spirochaetia</taxon>
        <taxon>Leptospirales</taxon>
        <taxon>Leptospiraceae</taxon>
        <taxon>Leptospira</taxon>
    </lineage>
</organism>
<dbReference type="Proteomes" id="UP000245133">
    <property type="component" value="Unassembled WGS sequence"/>
</dbReference>
<evidence type="ECO:0000313" key="2">
    <source>
        <dbReference type="Proteomes" id="UP000245133"/>
    </source>
</evidence>
<name>A0A2P2DVT2_9LEPT</name>
<evidence type="ECO:0000313" key="1">
    <source>
        <dbReference type="EMBL" id="GBF48749.1"/>
    </source>
</evidence>
<dbReference type="NCBIfam" id="NF047547">
    <property type="entry name" value="LIC_12096_fam"/>
    <property type="match status" value="1"/>
</dbReference>
<dbReference type="AlphaFoldDB" id="A0A2P2DVT2"/>
<proteinExistence type="predicted"/>
<protein>
    <submittedName>
        <fullName evidence="1">Uncharacterized protein</fullName>
    </submittedName>
</protein>
<sequence length="224" mass="25954">MKEALKRPHLAHLSSLFLFVVVSLSGETATSSKEKSLDKEILFLYNELARHRDLLSVQTVSNLPSNTVFTFLGKYPNRQGFTLKKFFIDTDPNHKGRVKTSEEKSITLEFTGNTLSKVEIRIISEDTQIQQKTKTILIENTPLDEETNDLKILFSSIEGEEQMLLSDLTNDSFKSERTDFKRDFYIKILQDFQSQLYSIRLLQKEQSSKKQNRIFKQLDGSLKY</sequence>